<keyword evidence="2" id="KW-1185">Reference proteome</keyword>
<dbReference type="Proteomes" id="UP000663981">
    <property type="component" value="Unassembled WGS sequence"/>
</dbReference>
<reference evidence="1 2" key="1">
    <citation type="submission" date="2021-03" db="EMBL/GenBank/DDBJ databases">
        <title>Whole genome sequence of Metabacillus bambusae BG109.</title>
        <authorList>
            <person name="Jeong J.W."/>
        </authorList>
    </citation>
    <scope>NUCLEOTIDE SEQUENCE [LARGE SCALE GENOMIC DNA]</scope>
    <source>
        <strain evidence="1 2">BG109</strain>
    </source>
</reference>
<sequence>MPIVTLLEHLKNTQKRCNIGTNSVTLKNVAVDLYDISENSLLIFTDQNHEIQIDISDFKEIAFDAIVSRPTSSIDMQRCLRKLSDKGKYNAYLRNNKEKYILDFYHIPADY</sequence>
<evidence type="ECO:0000313" key="2">
    <source>
        <dbReference type="Proteomes" id="UP000663981"/>
    </source>
</evidence>
<name>A0ABS3NA71_9BACI</name>
<evidence type="ECO:0000313" key="1">
    <source>
        <dbReference type="EMBL" id="MBO1515045.1"/>
    </source>
</evidence>
<dbReference type="RefSeq" id="WP_207981938.1">
    <property type="nucleotide sequence ID" value="NZ_JAGDEL010000030.1"/>
</dbReference>
<dbReference type="EMBL" id="JAGDEL010000030">
    <property type="protein sequence ID" value="MBO1515045.1"/>
    <property type="molecule type" value="Genomic_DNA"/>
</dbReference>
<comment type="caution">
    <text evidence="1">The sequence shown here is derived from an EMBL/GenBank/DDBJ whole genome shotgun (WGS) entry which is preliminary data.</text>
</comment>
<gene>
    <name evidence="1" type="ORF">I7822_25810</name>
</gene>
<proteinExistence type="predicted"/>
<accession>A0ABS3NA71</accession>
<organism evidence="1 2">
    <name type="scientific">Metabacillus bambusae</name>
    <dbReference type="NCBI Taxonomy" id="2795218"/>
    <lineage>
        <taxon>Bacteria</taxon>
        <taxon>Bacillati</taxon>
        <taxon>Bacillota</taxon>
        <taxon>Bacilli</taxon>
        <taxon>Bacillales</taxon>
        <taxon>Bacillaceae</taxon>
        <taxon>Metabacillus</taxon>
    </lineage>
</organism>
<protein>
    <submittedName>
        <fullName evidence="1">Uncharacterized protein</fullName>
    </submittedName>
</protein>